<accession>F0SJB8</accession>
<dbReference type="eggNOG" id="ENOG502Z87G">
    <property type="taxonomic scope" value="Bacteria"/>
</dbReference>
<reference evidence="3" key="1">
    <citation type="submission" date="2011-02" db="EMBL/GenBank/DDBJ databases">
        <title>The complete genome of Planctomyces brasiliensis DSM 5305.</title>
        <authorList>
            <person name="Lucas S."/>
            <person name="Copeland A."/>
            <person name="Lapidus A."/>
            <person name="Bruce D."/>
            <person name="Goodwin L."/>
            <person name="Pitluck S."/>
            <person name="Kyrpides N."/>
            <person name="Mavromatis K."/>
            <person name="Pagani I."/>
            <person name="Ivanova N."/>
            <person name="Ovchinnikova G."/>
            <person name="Lu M."/>
            <person name="Detter J.C."/>
            <person name="Han C."/>
            <person name="Land M."/>
            <person name="Hauser L."/>
            <person name="Markowitz V."/>
            <person name="Cheng J.-F."/>
            <person name="Hugenholtz P."/>
            <person name="Woyke T."/>
            <person name="Wu D."/>
            <person name="Tindall B."/>
            <person name="Pomrenke H.G."/>
            <person name="Brambilla E."/>
            <person name="Klenk H.-P."/>
            <person name="Eisen J.A."/>
        </authorList>
    </citation>
    <scope>NUCLEOTIDE SEQUENCE [LARGE SCALE GENOMIC DNA]</scope>
    <source>
        <strain evidence="3">ATCC 49424 / DSM 5305 / JCM 21570 / NBRC 103401 / IFAM 1448</strain>
    </source>
</reference>
<protein>
    <recommendedName>
        <fullName evidence="1">ATP-grasp domain-containing protein</fullName>
    </recommendedName>
</protein>
<dbReference type="HOGENOM" id="CLU_089321_0_0_0"/>
<dbReference type="OrthoDB" id="654524at2"/>
<dbReference type="EMBL" id="CP002546">
    <property type="protein sequence ID" value="ADY59693.1"/>
    <property type="molecule type" value="Genomic_DNA"/>
</dbReference>
<evidence type="ECO:0000259" key="1">
    <source>
        <dbReference type="Pfam" id="PF18299"/>
    </source>
</evidence>
<keyword evidence="3" id="KW-1185">Reference proteome</keyword>
<gene>
    <name evidence="2" type="ordered locus">Plabr_2089</name>
</gene>
<sequence length="255" mass="28766">MTTLVLSSRHSEDNQILWREAIRRDWSIVRARGIRVPEIQDAEIVIYAESLFAPTIADCFNRTLLTPPEDWLVQLPWEYTRRSIELMRLGEARVIRRPAFIKPPNDKLFEARVYRTGEELPVDFDEELSVLVSTPVEWAVEFRCFCLDGQIETVSPYLRDGKLACLSHFESSSLELEAVHSFTADVLAASKSSRPRACVVDIGLLQSGKWAVVEANAAWGSGLYGCNPSQALNVIREAIIQPGSENSFHESTLTQ</sequence>
<feature type="domain" description="ATP-grasp" evidence="1">
    <location>
        <begin position="79"/>
        <end position="233"/>
    </location>
</feature>
<dbReference type="Proteomes" id="UP000006860">
    <property type="component" value="Chromosome"/>
</dbReference>
<dbReference type="Pfam" id="PF18299">
    <property type="entry name" value="R2K_2"/>
    <property type="match status" value="1"/>
</dbReference>
<dbReference type="InterPro" id="IPR041261">
    <property type="entry name" value="R2K_2"/>
</dbReference>
<proteinExistence type="predicted"/>
<evidence type="ECO:0000313" key="3">
    <source>
        <dbReference type="Proteomes" id="UP000006860"/>
    </source>
</evidence>
<dbReference type="KEGG" id="pbs:Plabr_2089"/>
<evidence type="ECO:0000313" key="2">
    <source>
        <dbReference type="EMBL" id="ADY59693.1"/>
    </source>
</evidence>
<name>F0SJB8_RUBBR</name>
<dbReference type="AlphaFoldDB" id="F0SJB8"/>
<dbReference type="RefSeq" id="WP_013628418.1">
    <property type="nucleotide sequence ID" value="NC_015174.1"/>
</dbReference>
<organism evidence="2 3">
    <name type="scientific">Rubinisphaera brasiliensis (strain ATCC 49424 / DSM 5305 / JCM 21570 / IAM 15109 / NBRC 103401 / IFAM 1448)</name>
    <name type="common">Planctomyces brasiliensis</name>
    <dbReference type="NCBI Taxonomy" id="756272"/>
    <lineage>
        <taxon>Bacteria</taxon>
        <taxon>Pseudomonadati</taxon>
        <taxon>Planctomycetota</taxon>
        <taxon>Planctomycetia</taxon>
        <taxon>Planctomycetales</taxon>
        <taxon>Planctomycetaceae</taxon>
        <taxon>Rubinisphaera</taxon>
    </lineage>
</organism>